<keyword evidence="2" id="KW-0004">4Fe-4S</keyword>
<dbReference type="PANTHER" id="PTHR30544">
    <property type="entry name" value="23S RRNA METHYLTRANSFERASE"/>
    <property type="match status" value="1"/>
</dbReference>
<evidence type="ECO:0000313" key="8">
    <source>
        <dbReference type="EMBL" id="WIA16184.1"/>
    </source>
</evidence>
<protein>
    <recommendedName>
        <fullName evidence="10">Radical SAM core domain-containing protein</fullName>
    </recommendedName>
</protein>
<keyword evidence="3" id="KW-0949">S-adenosyl-L-methionine</keyword>
<keyword evidence="4" id="KW-0479">Metal-binding</keyword>
<dbReference type="InterPro" id="IPR007197">
    <property type="entry name" value="rSAM"/>
</dbReference>
<dbReference type="SFLD" id="SFLDS00029">
    <property type="entry name" value="Radical_SAM"/>
    <property type="match status" value="1"/>
</dbReference>
<evidence type="ECO:0000256" key="1">
    <source>
        <dbReference type="ARBA" id="ARBA00001966"/>
    </source>
</evidence>
<dbReference type="Gene3D" id="3.20.20.70">
    <property type="entry name" value="Aldolase class I"/>
    <property type="match status" value="3"/>
</dbReference>
<accession>A0ABY8U484</accession>
<dbReference type="Proteomes" id="UP001244341">
    <property type="component" value="Chromosome 7b"/>
</dbReference>
<feature type="region of interest" description="Disordered" evidence="7">
    <location>
        <begin position="366"/>
        <end position="453"/>
    </location>
</feature>
<organism evidence="8 9">
    <name type="scientific">Tetradesmus obliquus</name>
    <name type="common">Green alga</name>
    <name type="synonym">Acutodesmus obliquus</name>
    <dbReference type="NCBI Taxonomy" id="3088"/>
    <lineage>
        <taxon>Eukaryota</taxon>
        <taxon>Viridiplantae</taxon>
        <taxon>Chlorophyta</taxon>
        <taxon>core chlorophytes</taxon>
        <taxon>Chlorophyceae</taxon>
        <taxon>CS clade</taxon>
        <taxon>Sphaeropleales</taxon>
        <taxon>Scenedesmaceae</taxon>
        <taxon>Tetradesmus</taxon>
    </lineage>
</organism>
<evidence type="ECO:0000313" key="9">
    <source>
        <dbReference type="Proteomes" id="UP001244341"/>
    </source>
</evidence>
<proteinExistence type="predicted"/>
<dbReference type="PANTHER" id="PTHR30544:SF9">
    <property type="entry name" value="RADICAL SAM SUPERFAMILY PROTEIN"/>
    <property type="match status" value="1"/>
</dbReference>
<evidence type="ECO:0000256" key="4">
    <source>
        <dbReference type="ARBA" id="ARBA00022723"/>
    </source>
</evidence>
<name>A0ABY8U484_TETOB</name>
<evidence type="ECO:0000256" key="7">
    <source>
        <dbReference type="SAM" id="MobiDB-lite"/>
    </source>
</evidence>
<keyword evidence="6" id="KW-0411">Iron-sulfur</keyword>
<keyword evidence="9" id="KW-1185">Reference proteome</keyword>
<dbReference type="InterPro" id="IPR013785">
    <property type="entry name" value="Aldolase_TIM"/>
</dbReference>
<evidence type="ECO:0000256" key="6">
    <source>
        <dbReference type="ARBA" id="ARBA00023014"/>
    </source>
</evidence>
<keyword evidence="5" id="KW-0408">Iron</keyword>
<comment type="cofactor">
    <cofactor evidence="1">
        <name>[4Fe-4S] cluster</name>
        <dbReference type="ChEBI" id="CHEBI:49883"/>
    </cofactor>
</comment>
<feature type="region of interest" description="Disordered" evidence="7">
    <location>
        <begin position="544"/>
        <end position="587"/>
    </location>
</feature>
<feature type="compositionally biased region" description="Low complexity" evidence="7">
    <location>
        <begin position="557"/>
        <end position="587"/>
    </location>
</feature>
<sequence>MQLHTSSSRLRTQVKASSTRPAASVAAAAAAVDCAALEVPALPLSFADRPGIWDADGKLMLKNLTFEEVQEWCEAAGHDAKRAGQLWRAMYGDKSWVRSLNEADSTAHRFAASFKAAVAAAGSLSGGLTLQSVNTARDGTHKLVFALHGGPAGGNVETVLIPMTNRDGSQLRYTACLSSQVGCAMNCQFCYTGRMGLLGNLTTAQMVEQLVEARRWLRHYTQQQQQQQQSEEAQLHGASSSSSSSSSSSGGKKSRSGSSWPEAPPRINNIVFMGMGEPLHNMEALMPALDIICHPQGLALSKSKVIVSTVGLVPQLRQLRASGKAKLAVSLHATTDEVRSWIVPTNRKYPLEELIGALRELYPLPESQTKRNSSSSSSGGGEAVSSEAGGSSSSSSSSEAGSSSSSCSEAVSSEAGSSTGNAGSSSSEAGSSSGEAVQQQQQRQQQRQQQSSTRSDDFVVIEYVLLKDVNDTEDDARRLLVLLSDVYCMVNLIVFNPHEGTRFQRSDDEQVTRFRQILMQGGKVCTLRMSKGDDEMAACGQLGNPELAPRPAPLLRPPQQLRESLPGAAAAAEAAELQRQQLGARQR</sequence>
<feature type="compositionally biased region" description="Low complexity" evidence="7">
    <location>
        <begin position="239"/>
        <end position="259"/>
    </location>
</feature>
<dbReference type="InterPro" id="IPR040072">
    <property type="entry name" value="Methyltransferase_A"/>
</dbReference>
<feature type="region of interest" description="Disordered" evidence="7">
    <location>
        <begin position="222"/>
        <end position="262"/>
    </location>
</feature>
<evidence type="ECO:0000256" key="2">
    <source>
        <dbReference type="ARBA" id="ARBA00022485"/>
    </source>
</evidence>
<feature type="compositionally biased region" description="Low complexity" evidence="7">
    <location>
        <begin position="373"/>
        <end position="450"/>
    </location>
</feature>
<gene>
    <name evidence="8" type="ORF">OEZ85_012897</name>
</gene>
<reference evidence="8 9" key="1">
    <citation type="submission" date="2023-05" db="EMBL/GenBank/DDBJ databases">
        <title>A 100% complete, gapless, phased diploid assembly of the Scenedesmus obliquus UTEX 3031 genome.</title>
        <authorList>
            <person name="Biondi T.C."/>
            <person name="Hanschen E.R."/>
            <person name="Kwon T."/>
            <person name="Eng W."/>
            <person name="Kruse C.P.S."/>
            <person name="Koehler S.I."/>
            <person name="Kunde Y."/>
            <person name="Gleasner C.D."/>
            <person name="You Mak K.T."/>
            <person name="Polle J."/>
            <person name="Hovde B.T."/>
            <person name="Starkenburg S.R."/>
        </authorList>
    </citation>
    <scope>NUCLEOTIDE SEQUENCE [LARGE SCALE GENOMIC DNA]</scope>
    <source>
        <strain evidence="8 9">DOE0152z</strain>
    </source>
</reference>
<dbReference type="EMBL" id="CP126214">
    <property type="protein sequence ID" value="WIA16184.1"/>
    <property type="molecule type" value="Genomic_DNA"/>
</dbReference>
<evidence type="ECO:0000256" key="3">
    <source>
        <dbReference type="ARBA" id="ARBA00022691"/>
    </source>
</evidence>
<evidence type="ECO:0000256" key="5">
    <source>
        <dbReference type="ARBA" id="ARBA00023004"/>
    </source>
</evidence>
<evidence type="ECO:0008006" key="10">
    <source>
        <dbReference type="Google" id="ProtNLM"/>
    </source>
</evidence>
<dbReference type="Gene3D" id="1.10.150.530">
    <property type="match status" value="1"/>
</dbReference>